<dbReference type="AlphaFoldDB" id="A0A8A3S2M0"/>
<reference evidence="2" key="2">
    <citation type="submission" date="2019-02" db="EMBL/GenBank/DDBJ databases">
        <authorList>
            <person name="Chen S.-C."/>
            <person name="Chien H.-H."/>
            <person name="Lai M.-C."/>
        </authorList>
    </citation>
    <scope>NUCLEOTIDE SEQUENCE</scope>
    <source>
        <strain evidence="2">N2F9704</strain>
    </source>
</reference>
<gene>
    <name evidence="2" type="ORF">RJ40_02450</name>
</gene>
<evidence type="ECO:0000313" key="3">
    <source>
        <dbReference type="Proteomes" id="UP001042704"/>
    </source>
</evidence>
<dbReference type="EMBL" id="CP036172">
    <property type="protein sequence ID" value="QSZ66438.1"/>
    <property type="molecule type" value="Genomic_DNA"/>
</dbReference>
<reference evidence="2" key="1">
    <citation type="journal article" date="2001" name="Int. J. Syst. Evol. Microbiol.">
        <title>Methanofollis aquaemaris sp. nov., a methanogen isolated from an aquaculture fish pond.</title>
        <authorList>
            <person name="Lai M.C."/>
            <person name="Chen S.C."/>
        </authorList>
    </citation>
    <scope>NUCLEOTIDE SEQUENCE</scope>
    <source>
        <strain evidence="2">N2F9704</strain>
    </source>
</reference>
<dbReference type="Pfam" id="PF14258">
    <property type="entry name" value="DUF4350"/>
    <property type="match status" value="1"/>
</dbReference>
<feature type="domain" description="DUF4350" evidence="1">
    <location>
        <begin position="36"/>
        <end position="235"/>
    </location>
</feature>
<accession>A0A8A3S2M0</accession>
<evidence type="ECO:0000259" key="1">
    <source>
        <dbReference type="Pfam" id="PF14258"/>
    </source>
</evidence>
<evidence type="ECO:0000313" key="2">
    <source>
        <dbReference type="EMBL" id="QSZ66438.1"/>
    </source>
</evidence>
<dbReference type="KEGG" id="maqe:RJ40_02450"/>
<dbReference type="GeneID" id="76423187"/>
<dbReference type="RefSeq" id="WP_265581780.1">
    <property type="nucleotide sequence ID" value="NZ_CP036172.1"/>
</dbReference>
<organism evidence="2 3">
    <name type="scientific">Methanofollis aquaemaris</name>
    <dbReference type="NCBI Taxonomy" id="126734"/>
    <lineage>
        <taxon>Archaea</taxon>
        <taxon>Methanobacteriati</taxon>
        <taxon>Methanobacteriota</taxon>
        <taxon>Stenosarchaea group</taxon>
        <taxon>Methanomicrobia</taxon>
        <taxon>Methanomicrobiales</taxon>
        <taxon>Methanomicrobiaceae</taxon>
        <taxon>Methanofollis</taxon>
    </lineage>
</organism>
<proteinExistence type="predicted"/>
<keyword evidence="3" id="KW-1185">Reference proteome</keyword>
<name>A0A8A3S2M0_9EURY</name>
<sequence length="294" mass="30856">MSAISRAWGCTAALLLGMMVVLSVHFSTTGDEYGISNRGWNGSSVFFDAVLEEGGTMITDPALLSNYENSLLLLVVPAFESGERDPGAYRAYLRRDNTIFIADEGGASNVILQSIGSSMRVVPANISSLDTAYTGSFFPNGHPAAGHPLLAGVETLTFNRPAHVTGGEPLMVSGLFSWQDLNGDGRMDAGEPSGTFSFLAREEIGAGEVIVCSDPSLLINAMQGGDVPGGNRAFVGNLRSYRGAMLVDGAASTATRDRALLAGLRDSPSLQAGLLAASLFAVAVLWRKKYRVGG</sequence>
<dbReference type="InterPro" id="IPR025646">
    <property type="entry name" value="DUF4350"/>
</dbReference>
<protein>
    <submittedName>
        <fullName evidence="2">DUF4350 domain-containing protein</fullName>
    </submittedName>
</protein>
<dbReference type="Proteomes" id="UP001042704">
    <property type="component" value="Chromosome"/>
</dbReference>